<dbReference type="OrthoDB" id="9789980at2"/>
<evidence type="ECO:0000313" key="2">
    <source>
        <dbReference type="Proteomes" id="UP000021369"/>
    </source>
</evidence>
<gene>
    <name evidence="1" type="ORF">RASY3_01950</name>
</gene>
<dbReference type="PATRIC" id="fig|1341156.4.peg.112"/>
<comment type="caution">
    <text evidence="1">The sequence shown here is derived from an EMBL/GenBank/DDBJ whole genome shotgun (WGS) entry which is preliminary data.</text>
</comment>
<accession>A0A011WUB5</accession>
<sequence>MEKDIGICDECGSKYLLPASKMKGLCPECSHILYGYENCSHVFKDGRCEKCLWDGSESAFIKNIKENER</sequence>
<dbReference type="Proteomes" id="UP000021369">
    <property type="component" value="Unassembled WGS sequence"/>
</dbReference>
<proteinExistence type="predicted"/>
<keyword evidence="2" id="KW-1185">Reference proteome</keyword>
<dbReference type="EMBL" id="JEOB01000001">
    <property type="protein sequence ID" value="EXM40595.1"/>
    <property type="molecule type" value="Genomic_DNA"/>
</dbReference>
<protein>
    <submittedName>
        <fullName evidence="1">Uncharacterized protein</fullName>
    </submittedName>
</protein>
<organism evidence="1 2">
    <name type="scientific">Ruminococcus albus SY3</name>
    <dbReference type="NCBI Taxonomy" id="1341156"/>
    <lineage>
        <taxon>Bacteria</taxon>
        <taxon>Bacillati</taxon>
        <taxon>Bacillota</taxon>
        <taxon>Clostridia</taxon>
        <taxon>Eubacteriales</taxon>
        <taxon>Oscillospiraceae</taxon>
        <taxon>Ruminococcus</taxon>
    </lineage>
</organism>
<dbReference type="RefSeq" id="WP_037284683.1">
    <property type="nucleotide sequence ID" value="NZ_JEOB01000001.1"/>
</dbReference>
<evidence type="ECO:0000313" key="1">
    <source>
        <dbReference type="EMBL" id="EXM40595.1"/>
    </source>
</evidence>
<dbReference type="AlphaFoldDB" id="A0A011WUB5"/>
<name>A0A011WUB5_RUMAL</name>
<reference evidence="1 2" key="1">
    <citation type="submission" date="2013-06" db="EMBL/GenBank/DDBJ databases">
        <title>Rumen cellulosomics: divergent fiber-degrading strategies revealed by comparative genome-wide analysis of six Ruminococcal strains.</title>
        <authorList>
            <person name="Dassa B."/>
            <person name="Borovok I."/>
            <person name="Lamed R."/>
            <person name="Flint H."/>
            <person name="Yeoman C.J."/>
            <person name="White B."/>
            <person name="Bayer E.A."/>
        </authorList>
    </citation>
    <scope>NUCLEOTIDE SEQUENCE [LARGE SCALE GENOMIC DNA]</scope>
    <source>
        <strain evidence="1 2">SY3</strain>
    </source>
</reference>